<dbReference type="GO" id="GO:0006351">
    <property type="term" value="P:DNA-templated transcription"/>
    <property type="evidence" value="ECO:0007669"/>
    <property type="project" value="InterPro"/>
</dbReference>
<dbReference type="InterPro" id="IPR001138">
    <property type="entry name" value="Zn2Cys6_DnaBD"/>
</dbReference>
<dbReference type="InterPro" id="IPR006151">
    <property type="entry name" value="Shikm_DH/Glu-tRNA_Rdtase"/>
</dbReference>
<name>A0A9Q9RIW4_FUSFU</name>
<dbReference type="PROSITE" id="PS50048">
    <property type="entry name" value="ZN2_CY6_FUNGAL_2"/>
    <property type="match status" value="1"/>
</dbReference>
<evidence type="ECO:0000259" key="4">
    <source>
        <dbReference type="PROSITE" id="PS50048"/>
    </source>
</evidence>
<dbReference type="InterPro" id="IPR052783">
    <property type="entry name" value="Metabolic/Drug-Res_Regulator"/>
</dbReference>
<dbReference type="GO" id="GO:0008270">
    <property type="term" value="F:zinc ion binding"/>
    <property type="evidence" value="ECO:0007669"/>
    <property type="project" value="InterPro"/>
</dbReference>
<dbReference type="InterPro" id="IPR036291">
    <property type="entry name" value="NAD(P)-bd_dom_sf"/>
</dbReference>
<dbReference type="GO" id="GO:0045944">
    <property type="term" value="P:positive regulation of transcription by RNA polymerase II"/>
    <property type="evidence" value="ECO:0007669"/>
    <property type="project" value="TreeGrafter"/>
</dbReference>
<organism evidence="5 6">
    <name type="scientific">Fusarium fujikuroi</name>
    <name type="common">Bakanae and foot rot disease fungus</name>
    <name type="synonym">Gibberella fujikuroi</name>
    <dbReference type="NCBI Taxonomy" id="5127"/>
    <lineage>
        <taxon>Eukaryota</taxon>
        <taxon>Fungi</taxon>
        <taxon>Dikarya</taxon>
        <taxon>Ascomycota</taxon>
        <taxon>Pezizomycotina</taxon>
        <taxon>Sordariomycetes</taxon>
        <taxon>Hypocreomycetidae</taxon>
        <taxon>Hypocreales</taxon>
        <taxon>Nectriaceae</taxon>
        <taxon>Fusarium</taxon>
        <taxon>Fusarium fujikuroi species complex</taxon>
    </lineage>
</organism>
<reference evidence="5" key="1">
    <citation type="submission" date="2019-05" db="EMBL/GenBank/DDBJ databases">
        <authorList>
            <person name="Piombo E."/>
        </authorList>
    </citation>
    <scope>NUCLEOTIDE SEQUENCE</scope>
    <source>
        <strain evidence="5">C2S</strain>
    </source>
</reference>
<dbReference type="PROSITE" id="PS00463">
    <property type="entry name" value="ZN2_CY6_FUNGAL_1"/>
    <property type="match status" value="1"/>
</dbReference>
<dbReference type="GO" id="GO:0000981">
    <property type="term" value="F:DNA-binding transcription factor activity, RNA polymerase II-specific"/>
    <property type="evidence" value="ECO:0007669"/>
    <property type="project" value="InterPro"/>
</dbReference>
<dbReference type="Pfam" id="PF08501">
    <property type="entry name" value="Shikimate_dh_N"/>
    <property type="match status" value="1"/>
</dbReference>
<dbReference type="InterPro" id="IPR046346">
    <property type="entry name" value="Aminoacid_DH-like_N_sf"/>
</dbReference>
<dbReference type="Gene3D" id="4.10.240.10">
    <property type="entry name" value="Zn(2)-C6 fungal-type DNA-binding domain"/>
    <property type="match status" value="1"/>
</dbReference>
<dbReference type="InterPro" id="IPR041121">
    <property type="entry name" value="SDH_C"/>
</dbReference>
<dbReference type="GO" id="GO:0005737">
    <property type="term" value="C:cytoplasm"/>
    <property type="evidence" value="ECO:0007669"/>
    <property type="project" value="InterPro"/>
</dbReference>
<dbReference type="CDD" id="cd01065">
    <property type="entry name" value="NAD_bind_Shikimate_DH"/>
    <property type="match status" value="1"/>
</dbReference>
<evidence type="ECO:0000313" key="5">
    <source>
        <dbReference type="EMBL" id="VTT60878.1"/>
    </source>
</evidence>
<evidence type="ECO:0000313" key="6">
    <source>
        <dbReference type="Proteomes" id="UP000760494"/>
    </source>
</evidence>
<dbReference type="CDD" id="cd00067">
    <property type="entry name" value="GAL4"/>
    <property type="match status" value="1"/>
</dbReference>
<evidence type="ECO:0000256" key="1">
    <source>
        <dbReference type="ARBA" id="ARBA00022723"/>
    </source>
</evidence>
<dbReference type="InterPro" id="IPR010110">
    <property type="entry name" value="Shikimate_DH_AroM-type"/>
</dbReference>
<dbReference type="SUPFAM" id="SSF57701">
    <property type="entry name" value="Zn2/Cys6 DNA-binding domain"/>
    <property type="match status" value="1"/>
</dbReference>
<comment type="caution">
    <text evidence="5">The sequence shown here is derived from an EMBL/GenBank/DDBJ whole genome shotgun (WGS) entry which is preliminary data.</text>
</comment>
<feature type="domain" description="Zn(2)-C6 fungal-type" evidence="4">
    <location>
        <begin position="54"/>
        <end position="84"/>
    </location>
</feature>
<dbReference type="SMART" id="SM00066">
    <property type="entry name" value="GAL4"/>
    <property type="match status" value="1"/>
</dbReference>
<dbReference type="NCBIfam" id="TIGR01809">
    <property type="entry name" value="Shik-DH-AROM"/>
    <property type="match status" value="1"/>
</dbReference>
<dbReference type="GO" id="GO:0003677">
    <property type="term" value="F:DNA binding"/>
    <property type="evidence" value="ECO:0007669"/>
    <property type="project" value="InterPro"/>
</dbReference>
<dbReference type="Pfam" id="PF01488">
    <property type="entry name" value="Shikimate_DH"/>
    <property type="match status" value="1"/>
</dbReference>
<dbReference type="InterPro" id="IPR036864">
    <property type="entry name" value="Zn2-C6_fun-type_DNA-bd_sf"/>
</dbReference>
<proteinExistence type="predicted"/>
<keyword evidence="2" id="KW-0539">Nucleus</keyword>
<feature type="region of interest" description="Disordered" evidence="3">
    <location>
        <begin position="1"/>
        <end position="49"/>
    </location>
</feature>
<accession>A0A9Q9RIW4</accession>
<sequence>MPLPRMPMSATDAFDTRSRGQTEASPRASKRARTDTETSDKGPNGRNRHRITRACNECRRRKDRCGGQRPSCKSCIDNNRTCSYGPSKKRGLRPGYVRGIETLLGLIFKSIQGSEEWICALLEGVVQQSSFCPASGLNETNISVDLLLETWHKSSVSKKMASLLSTESEFDEEGADSSQIFDTKVVEGLTLLVSTKDTSGAPMTPMDTNTTQPDIPTFDYSPIPIPVSSSPQCLEKTALHTAINRQPEPESRPSNSMSSAAVPDLPKDWSYLLDLYFETTHCWFPISQKHELLRAAYTLSNGAPTTSTSSLSSGELAFLHAVLAYASHQSTTLSSNSCRKPGDIHSLHSPRSLLETSLFANSTIFDLGHVRALLIICLFEMDQNRWPSAWTTIGRAIYTAISLGIFSQGTAVDPPSRDGIKRTTMGCTQLETIVAARLDTLPYLTSSNIFLQDGLLADGNEEWEPWNLKILVEPEYQQDQQNTNSHVPGHVINPTLGSNIEDDGLFDSLATLDSTNWLANPPEFMQHLGMLDDAPDDNTPSHQRLDNQNGSITNPMTHLSDIVPQGAQEDGRKQFYIFGHNISHSLSPTLHNAGFKALNLPHHYQIHESENVDESVESIIQRPDFGGASVTFPHKLQIGKLLGSVSPRGESIGAINTVVVTEFNGKRVLHGDNTDWIGIKRCVEKSGARDLASSSALVLGAGGAARAACYAVQTLGFGELIVVNRTLSKAEDLASRFPDLKAQVFATLEEASTAKNSQIRLVVACVPADDLGAEKIPSTLFSGTGGGVLVEMAYRPQVTGMMTVAERCPGWKVYRGVDVLEEQAYAQFELWIGREAPVEAMRSAMQAKLNEKV</sequence>
<dbReference type="GO" id="GO:0004764">
    <property type="term" value="F:shikimate 3-dehydrogenase (NADP+) activity"/>
    <property type="evidence" value="ECO:0007669"/>
    <property type="project" value="InterPro"/>
</dbReference>
<dbReference type="Pfam" id="PF18317">
    <property type="entry name" value="SDH_C"/>
    <property type="match status" value="1"/>
</dbReference>
<dbReference type="Pfam" id="PF00172">
    <property type="entry name" value="Zn_clus"/>
    <property type="match status" value="1"/>
</dbReference>
<dbReference type="Gene3D" id="3.40.50.10860">
    <property type="entry name" value="Leucine Dehydrogenase, chain A, domain 1"/>
    <property type="match status" value="1"/>
</dbReference>
<dbReference type="SUPFAM" id="SSF51735">
    <property type="entry name" value="NAD(P)-binding Rossmann-fold domains"/>
    <property type="match status" value="1"/>
</dbReference>
<gene>
    <name evidence="5" type="ORF">C2S_14497</name>
</gene>
<keyword evidence="1" id="KW-0479">Metal-binding</keyword>
<dbReference type="AlphaFoldDB" id="A0A9Q9RIW4"/>
<dbReference type="Pfam" id="PF04082">
    <property type="entry name" value="Fungal_trans"/>
    <property type="match status" value="1"/>
</dbReference>
<evidence type="ECO:0000256" key="2">
    <source>
        <dbReference type="ARBA" id="ARBA00023242"/>
    </source>
</evidence>
<evidence type="ECO:0000256" key="3">
    <source>
        <dbReference type="SAM" id="MobiDB-lite"/>
    </source>
</evidence>
<dbReference type="EMBL" id="CABFJX010000051">
    <property type="protein sequence ID" value="VTT60878.1"/>
    <property type="molecule type" value="Genomic_DNA"/>
</dbReference>
<dbReference type="Proteomes" id="UP000760494">
    <property type="component" value="Unassembled WGS sequence"/>
</dbReference>
<dbReference type="InterPro" id="IPR007219">
    <property type="entry name" value="XnlR_reg_dom"/>
</dbReference>
<dbReference type="PANTHER" id="PTHR47655">
    <property type="entry name" value="QUINIC ACID UTILIZATION ACTIVATOR"/>
    <property type="match status" value="1"/>
</dbReference>
<dbReference type="SUPFAM" id="SSF53223">
    <property type="entry name" value="Aminoacid dehydrogenase-like, N-terminal domain"/>
    <property type="match status" value="1"/>
</dbReference>
<dbReference type="Gene3D" id="3.40.50.720">
    <property type="entry name" value="NAD(P)-binding Rossmann-like Domain"/>
    <property type="match status" value="1"/>
</dbReference>
<dbReference type="CDD" id="cd12148">
    <property type="entry name" value="fungal_TF_MHR"/>
    <property type="match status" value="1"/>
</dbReference>
<protein>
    <recommendedName>
        <fullName evidence="4">Zn(2)-C6 fungal-type domain-containing protein</fullName>
    </recommendedName>
</protein>
<dbReference type="PANTHER" id="PTHR47655:SF2">
    <property type="entry name" value="QUINIC ACID UTILIZATION ACTIVATOR"/>
    <property type="match status" value="1"/>
</dbReference>
<dbReference type="InterPro" id="IPR013708">
    <property type="entry name" value="Shikimate_DH-bd_N"/>
</dbReference>